<name>A0A1L9SJB8_9EURO</name>
<evidence type="ECO:0000313" key="3">
    <source>
        <dbReference type="EMBL" id="OJJ47226.1"/>
    </source>
</evidence>
<dbReference type="AlphaFoldDB" id="A0A1L9SJB8"/>
<accession>A0A1L9SJB8</accession>
<evidence type="ECO:0000313" key="4">
    <source>
        <dbReference type="Proteomes" id="UP000184188"/>
    </source>
</evidence>
<organism evidence="3 4">
    <name type="scientific">Penicilliopsis zonata CBS 506.65</name>
    <dbReference type="NCBI Taxonomy" id="1073090"/>
    <lineage>
        <taxon>Eukaryota</taxon>
        <taxon>Fungi</taxon>
        <taxon>Dikarya</taxon>
        <taxon>Ascomycota</taxon>
        <taxon>Pezizomycotina</taxon>
        <taxon>Eurotiomycetes</taxon>
        <taxon>Eurotiomycetidae</taxon>
        <taxon>Eurotiales</taxon>
        <taxon>Aspergillaceae</taxon>
        <taxon>Penicilliopsis</taxon>
    </lineage>
</organism>
<dbReference type="EMBL" id="KV878341">
    <property type="protein sequence ID" value="OJJ47226.1"/>
    <property type="molecule type" value="Genomic_DNA"/>
</dbReference>
<evidence type="ECO:0000256" key="1">
    <source>
        <dbReference type="SAM" id="MobiDB-lite"/>
    </source>
</evidence>
<proteinExistence type="predicted"/>
<feature type="compositionally biased region" description="Low complexity" evidence="1">
    <location>
        <begin position="371"/>
        <end position="382"/>
    </location>
</feature>
<evidence type="ECO:0000259" key="2">
    <source>
        <dbReference type="PROSITE" id="PS50108"/>
    </source>
</evidence>
<gene>
    <name evidence="3" type="ORF">ASPZODRAFT_15904</name>
</gene>
<dbReference type="RefSeq" id="XP_022581736.1">
    <property type="nucleotide sequence ID" value="XM_022726381.1"/>
</dbReference>
<dbReference type="STRING" id="1073090.A0A1L9SJB8"/>
<dbReference type="Proteomes" id="UP000184188">
    <property type="component" value="Unassembled WGS sequence"/>
</dbReference>
<feature type="region of interest" description="Disordered" evidence="1">
    <location>
        <begin position="270"/>
        <end position="382"/>
    </location>
</feature>
<feature type="domain" description="CRIB" evidence="2">
    <location>
        <begin position="115"/>
        <end position="128"/>
    </location>
</feature>
<feature type="compositionally biased region" description="Polar residues" evidence="1">
    <location>
        <begin position="270"/>
        <end position="280"/>
    </location>
</feature>
<feature type="compositionally biased region" description="Polar residues" evidence="1">
    <location>
        <begin position="242"/>
        <end position="256"/>
    </location>
</feature>
<sequence>MTLAIRQAGSVFTGWIASCLSCLSAREGNERQQHQRALEQKGIEREMLVCHNQPHLVPPMRLVVYDSLPNSPMSPQRTPVFPSWVTEGKDRISRASSRATFPFKRRSTPVSQLRISAPTDFRHVYHSFAPAEQFEQPRQQGRFQPLQLKIHRPGNRLSELPTFENFGLDDMASLPTPPPTVISPTSETPSFWRQSSQLARKRVGSGARPSLSLRTMGQVLSRQHQQNQDHLSDPFIPHFSLRSPSSTALSEQETVSSPNRYLLGSIINHSPVSSCPTNQRRTAEAPPPVVSRPSADIYLLDRPLPPVPTEDHEPSTRPSTSEPLLSASCPSTPPRSPPSSRVAQWLFANKNNSSPHSTPPRKDSSLHSRSRTLSGSTTSSTMTCVKTTPSLYSAITAATTIHAPVGSDLDFTADVPRPLFSPVSSKQQYQAPPTVPEILDDEYMRPGQHRLQARHAAGEECYYSRYGDSAVGLAF</sequence>
<dbReference type="OrthoDB" id="3595619at2759"/>
<dbReference type="PROSITE" id="PS51257">
    <property type="entry name" value="PROKAR_LIPOPROTEIN"/>
    <property type="match status" value="1"/>
</dbReference>
<dbReference type="VEuPathDB" id="FungiDB:ASPZODRAFT_15904"/>
<dbReference type="InterPro" id="IPR000095">
    <property type="entry name" value="CRIB_dom"/>
</dbReference>
<dbReference type="PROSITE" id="PS50108">
    <property type="entry name" value="CRIB"/>
    <property type="match status" value="1"/>
</dbReference>
<dbReference type="GeneID" id="34612845"/>
<reference evidence="4" key="1">
    <citation type="journal article" date="2017" name="Genome Biol.">
        <title>Comparative genomics reveals high biological diversity and specific adaptations in the industrially and medically important fungal genus Aspergillus.</title>
        <authorList>
            <person name="de Vries R.P."/>
            <person name="Riley R."/>
            <person name="Wiebenga A."/>
            <person name="Aguilar-Osorio G."/>
            <person name="Amillis S."/>
            <person name="Uchima C.A."/>
            <person name="Anderluh G."/>
            <person name="Asadollahi M."/>
            <person name="Askin M."/>
            <person name="Barry K."/>
            <person name="Battaglia E."/>
            <person name="Bayram O."/>
            <person name="Benocci T."/>
            <person name="Braus-Stromeyer S.A."/>
            <person name="Caldana C."/>
            <person name="Canovas D."/>
            <person name="Cerqueira G.C."/>
            <person name="Chen F."/>
            <person name="Chen W."/>
            <person name="Choi C."/>
            <person name="Clum A."/>
            <person name="Dos Santos R.A."/>
            <person name="Damasio A.R."/>
            <person name="Diallinas G."/>
            <person name="Emri T."/>
            <person name="Fekete E."/>
            <person name="Flipphi M."/>
            <person name="Freyberg S."/>
            <person name="Gallo A."/>
            <person name="Gournas C."/>
            <person name="Habgood R."/>
            <person name="Hainaut M."/>
            <person name="Harispe M.L."/>
            <person name="Henrissat B."/>
            <person name="Hilden K.S."/>
            <person name="Hope R."/>
            <person name="Hossain A."/>
            <person name="Karabika E."/>
            <person name="Karaffa L."/>
            <person name="Karanyi Z."/>
            <person name="Krasevec N."/>
            <person name="Kuo A."/>
            <person name="Kusch H."/>
            <person name="LaButti K."/>
            <person name="Lagendijk E.L."/>
            <person name="Lapidus A."/>
            <person name="Levasseur A."/>
            <person name="Lindquist E."/>
            <person name="Lipzen A."/>
            <person name="Logrieco A.F."/>
            <person name="MacCabe A."/>
            <person name="Maekelae M.R."/>
            <person name="Malavazi I."/>
            <person name="Melin P."/>
            <person name="Meyer V."/>
            <person name="Mielnichuk N."/>
            <person name="Miskei M."/>
            <person name="Molnar A.P."/>
            <person name="Mule G."/>
            <person name="Ngan C.Y."/>
            <person name="Orejas M."/>
            <person name="Orosz E."/>
            <person name="Ouedraogo J.P."/>
            <person name="Overkamp K.M."/>
            <person name="Park H.-S."/>
            <person name="Perrone G."/>
            <person name="Piumi F."/>
            <person name="Punt P.J."/>
            <person name="Ram A.F."/>
            <person name="Ramon A."/>
            <person name="Rauscher S."/>
            <person name="Record E."/>
            <person name="Riano-Pachon D.M."/>
            <person name="Robert V."/>
            <person name="Roehrig J."/>
            <person name="Ruller R."/>
            <person name="Salamov A."/>
            <person name="Salih N.S."/>
            <person name="Samson R.A."/>
            <person name="Sandor E."/>
            <person name="Sanguinetti M."/>
            <person name="Schuetze T."/>
            <person name="Sepcic K."/>
            <person name="Shelest E."/>
            <person name="Sherlock G."/>
            <person name="Sophianopoulou V."/>
            <person name="Squina F.M."/>
            <person name="Sun H."/>
            <person name="Susca A."/>
            <person name="Todd R.B."/>
            <person name="Tsang A."/>
            <person name="Unkles S.E."/>
            <person name="van de Wiele N."/>
            <person name="van Rossen-Uffink D."/>
            <person name="Oliveira J.V."/>
            <person name="Vesth T.C."/>
            <person name="Visser J."/>
            <person name="Yu J.-H."/>
            <person name="Zhou M."/>
            <person name="Andersen M.R."/>
            <person name="Archer D.B."/>
            <person name="Baker S.E."/>
            <person name="Benoit I."/>
            <person name="Brakhage A.A."/>
            <person name="Braus G.H."/>
            <person name="Fischer R."/>
            <person name="Frisvad J.C."/>
            <person name="Goldman G.H."/>
            <person name="Houbraken J."/>
            <person name="Oakley B."/>
            <person name="Pocsi I."/>
            <person name="Scazzocchio C."/>
            <person name="Seiboth B."/>
            <person name="vanKuyk P.A."/>
            <person name="Wortman J."/>
            <person name="Dyer P.S."/>
            <person name="Grigoriev I.V."/>
        </authorList>
    </citation>
    <scope>NUCLEOTIDE SEQUENCE [LARGE SCALE GENOMIC DNA]</scope>
    <source>
        <strain evidence="4">CBS 506.65</strain>
    </source>
</reference>
<feature type="region of interest" description="Disordered" evidence="1">
    <location>
        <begin position="222"/>
        <end position="256"/>
    </location>
</feature>
<keyword evidence="4" id="KW-1185">Reference proteome</keyword>
<protein>
    <recommendedName>
        <fullName evidence="2">CRIB domain-containing protein</fullName>
    </recommendedName>
</protein>